<dbReference type="PANTHER" id="PTHR43689">
    <property type="entry name" value="HYDROLASE"/>
    <property type="match status" value="1"/>
</dbReference>
<dbReference type="STRING" id="97972.A0A2V1E0B0"/>
<organism evidence="2 3">
    <name type="scientific">Periconia macrospinosa</name>
    <dbReference type="NCBI Taxonomy" id="97972"/>
    <lineage>
        <taxon>Eukaryota</taxon>
        <taxon>Fungi</taxon>
        <taxon>Dikarya</taxon>
        <taxon>Ascomycota</taxon>
        <taxon>Pezizomycotina</taxon>
        <taxon>Dothideomycetes</taxon>
        <taxon>Pleosporomycetidae</taxon>
        <taxon>Pleosporales</taxon>
        <taxon>Massarineae</taxon>
        <taxon>Periconiaceae</taxon>
        <taxon>Periconia</taxon>
    </lineage>
</organism>
<feature type="domain" description="AB hydrolase-1" evidence="1">
    <location>
        <begin position="42"/>
        <end position="300"/>
    </location>
</feature>
<proteinExistence type="predicted"/>
<protein>
    <submittedName>
        <fullName evidence="2">Alpha/beta-hydrolase</fullName>
    </submittedName>
</protein>
<evidence type="ECO:0000313" key="2">
    <source>
        <dbReference type="EMBL" id="PVI03582.1"/>
    </source>
</evidence>
<dbReference type="Pfam" id="PF12697">
    <property type="entry name" value="Abhydrolase_6"/>
    <property type="match status" value="1"/>
</dbReference>
<evidence type="ECO:0000259" key="1">
    <source>
        <dbReference type="Pfam" id="PF12697"/>
    </source>
</evidence>
<dbReference type="EMBL" id="KZ805329">
    <property type="protein sequence ID" value="PVI03582.1"/>
    <property type="molecule type" value="Genomic_DNA"/>
</dbReference>
<sequence length="313" mass="34950">MSTTTKNDTDPTSLTQTFTHQTPTHDLTVKWTSLGSPISPPLIFIHGTPWTSRVWTPYALALSRHFHVYLSDNAGFGASPAEQQRAGTSFTPKDKVEQLDADLARQTAVFAALFKTWEDSGDWGGRKPHVVAHDHGGLMSLRAHLVHGCAYASLCLIDVVAIGPFGQDLFASIARDPRGFEELPDMAFEGIVEGYVRNAAFKELRREEMEMLKGPWVREGKEGKRGFVRQMCQAGVRSTEEVEGRYAKVGREMRVKVIWGEEDRWIKAEDAWRLGEALGAEEVVIVPEAGHLIMYDQPAQLGVELTRWLCRDG</sequence>
<dbReference type="OrthoDB" id="6431331at2759"/>
<dbReference type="AlphaFoldDB" id="A0A2V1E0B0"/>
<name>A0A2V1E0B0_9PLEO</name>
<dbReference type="InterPro" id="IPR029058">
    <property type="entry name" value="AB_hydrolase_fold"/>
</dbReference>
<keyword evidence="3" id="KW-1185">Reference proteome</keyword>
<dbReference type="InterPro" id="IPR000073">
    <property type="entry name" value="AB_hydrolase_1"/>
</dbReference>
<dbReference type="Gene3D" id="3.40.50.1820">
    <property type="entry name" value="alpha/beta hydrolase"/>
    <property type="match status" value="1"/>
</dbReference>
<dbReference type="Proteomes" id="UP000244855">
    <property type="component" value="Unassembled WGS sequence"/>
</dbReference>
<dbReference type="SUPFAM" id="SSF53474">
    <property type="entry name" value="alpha/beta-Hydrolases"/>
    <property type="match status" value="1"/>
</dbReference>
<reference evidence="2 3" key="1">
    <citation type="journal article" date="2018" name="Sci. Rep.">
        <title>Comparative genomics provides insights into the lifestyle and reveals functional heterogeneity of dark septate endophytic fungi.</title>
        <authorList>
            <person name="Knapp D.G."/>
            <person name="Nemeth J.B."/>
            <person name="Barry K."/>
            <person name="Hainaut M."/>
            <person name="Henrissat B."/>
            <person name="Johnson J."/>
            <person name="Kuo A."/>
            <person name="Lim J.H.P."/>
            <person name="Lipzen A."/>
            <person name="Nolan M."/>
            <person name="Ohm R.A."/>
            <person name="Tamas L."/>
            <person name="Grigoriev I.V."/>
            <person name="Spatafora J.W."/>
            <person name="Nagy L.G."/>
            <person name="Kovacs G.M."/>
        </authorList>
    </citation>
    <scope>NUCLEOTIDE SEQUENCE [LARGE SCALE GENOMIC DNA]</scope>
    <source>
        <strain evidence="2 3">DSE2036</strain>
    </source>
</reference>
<dbReference type="GO" id="GO:0016787">
    <property type="term" value="F:hydrolase activity"/>
    <property type="evidence" value="ECO:0007669"/>
    <property type="project" value="UniProtKB-KW"/>
</dbReference>
<gene>
    <name evidence="2" type="ORF">DM02DRAFT_239896</name>
</gene>
<dbReference type="PANTHER" id="PTHR43689:SF8">
    <property type="entry name" value="ALPHA_BETA-HYDROLASES SUPERFAMILY PROTEIN"/>
    <property type="match status" value="1"/>
</dbReference>
<accession>A0A2V1E0B0</accession>
<keyword evidence="2" id="KW-0378">Hydrolase</keyword>
<evidence type="ECO:0000313" key="3">
    <source>
        <dbReference type="Proteomes" id="UP000244855"/>
    </source>
</evidence>